<accession>A0A4P8XVY1</accession>
<dbReference type="KEGG" id="ruj:E5Z56_05500"/>
<feature type="domain" description="DUF3848" evidence="1">
    <location>
        <begin position="7"/>
        <end position="99"/>
    </location>
</feature>
<reference evidence="2 3" key="1">
    <citation type="submission" date="2019-04" db="EMBL/GenBank/DDBJ databases">
        <authorList>
            <person name="Embree M."/>
            <person name="Gaffney J.R."/>
        </authorList>
    </citation>
    <scope>NUCLEOTIDE SEQUENCE [LARGE SCALE GENOMIC DNA]</scope>
    <source>
        <strain evidence="2 3">JE7A12</strain>
    </source>
</reference>
<protein>
    <submittedName>
        <fullName evidence="2">DUF3848 domain-containing protein</fullName>
    </submittedName>
</protein>
<dbReference type="Pfam" id="PF12959">
    <property type="entry name" value="DUF3848"/>
    <property type="match status" value="1"/>
</dbReference>
<keyword evidence="3" id="KW-1185">Reference proteome</keyword>
<gene>
    <name evidence="2" type="ORF">E5Z56_05500</name>
</gene>
<dbReference type="OrthoDB" id="1840170at2"/>
<dbReference type="RefSeq" id="WP_138156932.1">
    <property type="nucleotide sequence ID" value="NZ_CP039381.1"/>
</dbReference>
<evidence type="ECO:0000259" key="1">
    <source>
        <dbReference type="Pfam" id="PF12959"/>
    </source>
</evidence>
<evidence type="ECO:0000313" key="3">
    <source>
        <dbReference type="Proteomes" id="UP000301475"/>
    </source>
</evidence>
<proteinExistence type="predicted"/>
<dbReference type="InterPro" id="IPR024380">
    <property type="entry name" value="DUF3848"/>
</dbReference>
<evidence type="ECO:0000313" key="2">
    <source>
        <dbReference type="EMBL" id="QCT06852.1"/>
    </source>
</evidence>
<dbReference type="AlphaFoldDB" id="A0A4P8XVY1"/>
<sequence length="111" mass="12940">MTDKNYNELLFKKVTQEHKELVEELEKLPANEALSRAYEKVIKEDLVCSIGDSNLTQNEARALLRLSHPLDALYSEWLHNDYSYNDILRDTIKDRATSAVREMKNQTLDAR</sequence>
<dbReference type="EMBL" id="CP039381">
    <property type="protein sequence ID" value="QCT06852.1"/>
    <property type="molecule type" value="Genomic_DNA"/>
</dbReference>
<dbReference type="Proteomes" id="UP000301475">
    <property type="component" value="Chromosome"/>
</dbReference>
<name>A0A4P8XVY1_9FIRM</name>
<organism evidence="2 3">
    <name type="scientific">Ruminococcus bovis</name>
    <dbReference type="NCBI Taxonomy" id="2564099"/>
    <lineage>
        <taxon>Bacteria</taxon>
        <taxon>Bacillati</taxon>
        <taxon>Bacillota</taxon>
        <taxon>Clostridia</taxon>
        <taxon>Eubacteriales</taxon>
        <taxon>Oscillospiraceae</taxon>
        <taxon>Ruminococcus</taxon>
    </lineage>
</organism>